<accession>A0A7H0GI04</accession>
<organism evidence="1 2">
    <name type="scientific">Diaphorobacter aerolatus</name>
    <dbReference type="NCBI Taxonomy" id="1288495"/>
    <lineage>
        <taxon>Bacteria</taxon>
        <taxon>Pseudomonadati</taxon>
        <taxon>Pseudomonadota</taxon>
        <taxon>Betaproteobacteria</taxon>
        <taxon>Burkholderiales</taxon>
        <taxon>Comamonadaceae</taxon>
        <taxon>Diaphorobacter</taxon>
    </lineage>
</organism>
<dbReference type="EMBL" id="CP060783">
    <property type="protein sequence ID" value="QNP47920.1"/>
    <property type="molecule type" value="Genomic_DNA"/>
</dbReference>
<dbReference type="RefSeq" id="WP_187723600.1">
    <property type="nucleotide sequence ID" value="NZ_CP060783.1"/>
</dbReference>
<proteinExistence type="predicted"/>
<sequence length="85" mass="8227">MASAGTPSTRQVAAAASSGPKFTHCVETVTGVPTFTVCVTADVACISAANTTTFTGLGASLFAGTGSVEVDPATVSNETVPGFGA</sequence>
<evidence type="ECO:0000313" key="2">
    <source>
        <dbReference type="Proteomes" id="UP000516028"/>
    </source>
</evidence>
<dbReference type="AlphaFoldDB" id="A0A7H0GI04"/>
<reference evidence="1 2" key="1">
    <citation type="submission" date="2020-08" db="EMBL/GenBank/DDBJ databases">
        <title>Genome sequence of Diaphorobacter aerolatus KACC 16536T.</title>
        <authorList>
            <person name="Hyun D.-W."/>
            <person name="Bae J.-W."/>
        </authorList>
    </citation>
    <scope>NUCLEOTIDE SEQUENCE [LARGE SCALE GENOMIC DNA]</scope>
    <source>
        <strain evidence="1 2">KACC 16536</strain>
    </source>
</reference>
<name>A0A7H0GI04_9BURK</name>
<keyword evidence="2" id="KW-1185">Reference proteome</keyword>
<protein>
    <submittedName>
        <fullName evidence="1">Uncharacterized protein</fullName>
    </submittedName>
</protein>
<evidence type="ECO:0000313" key="1">
    <source>
        <dbReference type="EMBL" id="QNP47920.1"/>
    </source>
</evidence>
<dbReference type="Proteomes" id="UP000516028">
    <property type="component" value="Chromosome"/>
</dbReference>
<dbReference type="KEGG" id="daer:H9K75_17615"/>
<gene>
    <name evidence="1" type="ORF">H9K75_17615</name>
</gene>